<reference evidence="2 3" key="1">
    <citation type="journal article" date="2016" name="Genome Biol. Evol.">
        <title>Gene Family Evolution Reflects Adaptation to Soil Environmental Stressors in the Genome of the Collembolan Orchesella cincta.</title>
        <authorList>
            <person name="Faddeeva-Vakhrusheva A."/>
            <person name="Derks M.F."/>
            <person name="Anvar S.Y."/>
            <person name="Agamennone V."/>
            <person name="Suring W."/>
            <person name="Smit S."/>
            <person name="van Straalen N.M."/>
            <person name="Roelofs D."/>
        </authorList>
    </citation>
    <scope>NUCLEOTIDE SEQUENCE [LARGE SCALE GENOMIC DNA]</scope>
    <source>
        <tissue evidence="2">Mixed pool</tissue>
    </source>
</reference>
<dbReference type="SUPFAM" id="SSF56300">
    <property type="entry name" value="Metallo-dependent phosphatases"/>
    <property type="match status" value="1"/>
</dbReference>
<organism evidence="2 3">
    <name type="scientific">Orchesella cincta</name>
    <name type="common">Springtail</name>
    <name type="synonym">Podura cincta</name>
    <dbReference type="NCBI Taxonomy" id="48709"/>
    <lineage>
        <taxon>Eukaryota</taxon>
        <taxon>Metazoa</taxon>
        <taxon>Ecdysozoa</taxon>
        <taxon>Arthropoda</taxon>
        <taxon>Hexapoda</taxon>
        <taxon>Collembola</taxon>
        <taxon>Entomobryomorpha</taxon>
        <taxon>Entomobryoidea</taxon>
        <taxon>Orchesellidae</taxon>
        <taxon>Orchesellinae</taxon>
        <taxon>Orchesella</taxon>
    </lineage>
</organism>
<sequence>MDFKIPEGLPGMNIKKWLKDPSELGSCKLKTSKPTWKAEIELTRQAIQKINSLSPKPKFFMICGDMLDAYPFEKSSIPFYNGNDRVIRDLQYKDFVQVFKELDPEIKLVFACGNHDIGDIPTSQSVEQYRNQFGIDYFAFWVGGVKFVVLNSQYFYSSDALPEEHEKHLDFVNKIADPTAKYIVIFQHIPFFAKDPDEDDTFHSIRKERRLKLLELLWNAGVRYVFCGHHHKNGGGKYKDLEQVVTSAIGAPWGKDPSGFRLVQVGPLDITHKYIKLRETTDCLEFAKYEKSSAQTDNGNVIEK</sequence>
<evidence type="ECO:0000313" key="2">
    <source>
        <dbReference type="EMBL" id="ODM89056.1"/>
    </source>
</evidence>
<dbReference type="PANTHER" id="PTHR43143">
    <property type="entry name" value="METALLOPHOSPHOESTERASE, CALCINEURIN SUPERFAMILY"/>
    <property type="match status" value="1"/>
</dbReference>
<dbReference type="AlphaFoldDB" id="A0A1D2M7V0"/>
<dbReference type="OMA" id="NEESWEG"/>
<proteinExistence type="predicted"/>
<evidence type="ECO:0000259" key="1">
    <source>
        <dbReference type="Pfam" id="PF00149"/>
    </source>
</evidence>
<dbReference type="InterPro" id="IPR029052">
    <property type="entry name" value="Metallo-depent_PP-like"/>
</dbReference>
<dbReference type="InterPro" id="IPR004843">
    <property type="entry name" value="Calcineurin-like_PHP"/>
</dbReference>
<dbReference type="Proteomes" id="UP000094527">
    <property type="component" value="Unassembled WGS sequence"/>
</dbReference>
<keyword evidence="3" id="KW-1185">Reference proteome</keyword>
<evidence type="ECO:0000313" key="3">
    <source>
        <dbReference type="Proteomes" id="UP000094527"/>
    </source>
</evidence>
<name>A0A1D2M7V0_ORCCI</name>
<dbReference type="InterPro" id="IPR051918">
    <property type="entry name" value="STPP_CPPED1"/>
</dbReference>
<accession>A0A1D2M7V0</accession>
<dbReference type="OrthoDB" id="45007at2759"/>
<dbReference type="Pfam" id="PF00149">
    <property type="entry name" value="Metallophos"/>
    <property type="match status" value="1"/>
</dbReference>
<feature type="domain" description="Calcineurin-like phosphoesterase" evidence="1">
    <location>
        <begin position="43"/>
        <end position="232"/>
    </location>
</feature>
<dbReference type="Gene3D" id="3.60.21.10">
    <property type="match status" value="1"/>
</dbReference>
<protein>
    <submittedName>
        <fullName evidence="2">Serine/threonine-protein phosphatase CPPED1</fullName>
    </submittedName>
</protein>
<comment type="caution">
    <text evidence="2">The sequence shown here is derived from an EMBL/GenBank/DDBJ whole genome shotgun (WGS) entry which is preliminary data.</text>
</comment>
<dbReference type="PANTHER" id="PTHR43143:SF1">
    <property type="entry name" value="SERINE_THREONINE-PROTEIN PHOSPHATASE CPPED1"/>
    <property type="match status" value="1"/>
</dbReference>
<dbReference type="EMBL" id="LJIJ01002942">
    <property type="protein sequence ID" value="ODM89056.1"/>
    <property type="molecule type" value="Genomic_DNA"/>
</dbReference>
<dbReference type="STRING" id="48709.A0A1D2M7V0"/>
<dbReference type="GO" id="GO:0016787">
    <property type="term" value="F:hydrolase activity"/>
    <property type="evidence" value="ECO:0007669"/>
    <property type="project" value="InterPro"/>
</dbReference>
<gene>
    <name evidence="2" type="ORF">Ocin01_17626</name>
</gene>